<protein>
    <recommendedName>
        <fullName evidence="5">Cytochrome c oxidase assembly factor 6 homolog</fullName>
    </recommendedName>
</protein>
<evidence type="ECO:0000256" key="2">
    <source>
        <dbReference type="ARBA" id="ARBA00023128"/>
    </source>
</evidence>
<evidence type="ECO:0000256" key="3">
    <source>
        <dbReference type="ARBA" id="ARBA00023157"/>
    </source>
</evidence>
<evidence type="ECO:0000256" key="1">
    <source>
        <dbReference type="ARBA" id="ARBA00004173"/>
    </source>
</evidence>
<name>A0A7R9CCE7_TIMCR</name>
<organism evidence="4">
    <name type="scientific">Timema cristinae</name>
    <name type="common">Walking stick</name>
    <dbReference type="NCBI Taxonomy" id="61476"/>
    <lineage>
        <taxon>Eukaryota</taxon>
        <taxon>Metazoa</taxon>
        <taxon>Ecdysozoa</taxon>
        <taxon>Arthropoda</taxon>
        <taxon>Hexapoda</taxon>
        <taxon>Insecta</taxon>
        <taxon>Pterygota</taxon>
        <taxon>Neoptera</taxon>
        <taxon>Polyneoptera</taxon>
        <taxon>Phasmatodea</taxon>
        <taxon>Timematodea</taxon>
        <taxon>Timematoidea</taxon>
        <taxon>Timematidae</taxon>
        <taxon>Timema</taxon>
    </lineage>
</organism>
<sequence length="104" mass="12491">MLNVVEEAPLLLPGFVNCAVNVVTIKYVVMSFPNKAERQKCWDSRDRYWECLDINKDENEHCLKLRQLYESSCSSQWVKHFDRKRNYLKFKDRIEKEGYEPLSK</sequence>
<keyword evidence="3" id="KW-1015">Disulfide bond</keyword>
<dbReference type="PANTHER" id="PTHR46690:SF1">
    <property type="entry name" value="CYTOCHROME C OXIDASE ASSEMBLY FACTOR 6 HOMOLOG"/>
    <property type="match status" value="1"/>
</dbReference>
<dbReference type="InterPro" id="IPR048280">
    <property type="entry name" value="COX6B-like"/>
</dbReference>
<dbReference type="InterPro" id="IPR042289">
    <property type="entry name" value="COA6"/>
</dbReference>
<gene>
    <name evidence="4" type="ORF">TCEB3V08_LOCUS107</name>
</gene>
<reference evidence="4" key="1">
    <citation type="submission" date="2020-11" db="EMBL/GenBank/DDBJ databases">
        <authorList>
            <person name="Tran Van P."/>
        </authorList>
    </citation>
    <scope>NUCLEOTIDE SEQUENCE</scope>
</reference>
<dbReference type="GO" id="GO:0042775">
    <property type="term" value="P:mitochondrial ATP synthesis coupled electron transport"/>
    <property type="evidence" value="ECO:0007669"/>
    <property type="project" value="TreeGrafter"/>
</dbReference>
<dbReference type="AlphaFoldDB" id="A0A7R9CCE7"/>
<evidence type="ECO:0000313" key="4">
    <source>
        <dbReference type="EMBL" id="CAD7392069.1"/>
    </source>
</evidence>
<accession>A0A7R9CCE7</accession>
<keyword evidence="2" id="KW-0496">Mitochondrion</keyword>
<dbReference type="EMBL" id="OC316490">
    <property type="protein sequence ID" value="CAD7392069.1"/>
    <property type="molecule type" value="Genomic_DNA"/>
</dbReference>
<dbReference type="PROSITE" id="PS51808">
    <property type="entry name" value="CHCH"/>
    <property type="match status" value="1"/>
</dbReference>
<dbReference type="PANTHER" id="PTHR46690">
    <property type="entry name" value="CYTOCHROME C OXIDASE ASSEMBLY FACTOR 6 HOMOLOG"/>
    <property type="match status" value="1"/>
</dbReference>
<evidence type="ECO:0008006" key="5">
    <source>
        <dbReference type="Google" id="ProtNLM"/>
    </source>
</evidence>
<dbReference type="InterPro" id="IPR036549">
    <property type="entry name" value="CX6/COA6-like_sf"/>
</dbReference>
<dbReference type="Pfam" id="PF02297">
    <property type="entry name" value="COX6B"/>
    <property type="match status" value="1"/>
</dbReference>
<dbReference type="SUPFAM" id="SSF47694">
    <property type="entry name" value="Cytochrome c oxidase subunit h"/>
    <property type="match status" value="1"/>
</dbReference>
<dbReference type="GO" id="GO:0008535">
    <property type="term" value="P:respiratory chain complex IV assembly"/>
    <property type="evidence" value="ECO:0007669"/>
    <property type="project" value="InterPro"/>
</dbReference>
<proteinExistence type="predicted"/>
<comment type="subcellular location">
    <subcellularLocation>
        <location evidence="1">Mitochondrion</location>
    </subcellularLocation>
</comment>
<dbReference type="GO" id="GO:0005739">
    <property type="term" value="C:mitochondrion"/>
    <property type="evidence" value="ECO:0007669"/>
    <property type="project" value="UniProtKB-SubCell"/>
</dbReference>
<dbReference type="Gene3D" id="1.10.10.140">
    <property type="entry name" value="Cytochrome c oxidase, subunit VIb"/>
    <property type="match status" value="1"/>
</dbReference>